<dbReference type="Proteomes" id="UP000613580">
    <property type="component" value="Unassembled WGS sequence"/>
</dbReference>
<proteinExistence type="predicted"/>
<dbReference type="AlphaFoldDB" id="A0A8H6SCF3"/>
<accession>A0A8H6SCF3</accession>
<dbReference type="OrthoDB" id="3067343at2759"/>
<gene>
    <name evidence="1" type="ORF">HMN09_01086000</name>
</gene>
<evidence type="ECO:0000313" key="1">
    <source>
        <dbReference type="EMBL" id="KAF7296175.1"/>
    </source>
</evidence>
<organism evidence="1 2">
    <name type="scientific">Mycena chlorophos</name>
    <name type="common">Agaric fungus</name>
    <name type="synonym">Agaricus chlorophos</name>
    <dbReference type="NCBI Taxonomy" id="658473"/>
    <lineage>
        <taxon>Eukaryota</taxon>
        <taxon>Fungi</taxon>
        <taxon>Dikarya</taxon>
        <taxon>Basidiomycota</taxon>
        <taxon>Agaricomycotina</taxon>
        <taxon>Agaricomycetes</taxon>
        <taxon>Agaricomycetidae</taxon>
        <taxon>Agaricales</taxon>
        <taxon>Marasmiineae</taxon>
        <taxon>Mycenaceae</taxon>
        <taxon>Mycena</taxon>
    </lineage>
</organism>
<protein>
    <submittedName>
        <fullName evidence="1">Uncharacterized protein</fullName>
    </submittedName>
</protein>
<keyword evidence="2" id="KW-1185">Reference proteome</keyword>
<name>A0A8H6SCF3_MYCCL</name>
<comment type="caution">
    <text evidence="1">The sequence shown here is derived from an EMBL/GenBank/DDBJ whole genome shotgun (WGS) entry which is preliminary data.</text>
</comment>
<reference evidence="1" key="1">
    <citation type="submission" date="2020-05" db="EMBL/GenBank/DDBJ databases">
        <title>Mycena genomes resolve the evolution of fungal bioluminescence.</title>
        <authorList>
            <person name="Tsai I.J."/>
        </authorList>
    </citation>
    <scope>NUCLEOTIDE SEQUENCE</scope>
    <source>
        <strain evidence="1">110903Hualien_Pintung</strain>
    </source>
</reference>
<dbReference type="EMBL" id="JACAZE010000017">
    <property type="protein sequence ID" value="KAF7296175.1"/>
    <property type="molecule type" value="Genomic_DNA"/>
</dbReference>
<evidence type="ECO:0000313" key="2">
    <source>
        <dbReference type="Proteomes" id="UP000613580"/>
    </source>
</evidence>
<sequence length="164" mass="17820">MPLEEGQLIYVVGSGATVEMVDEEGQAPEDDEGGPAPQWAVAWQRHPPLIRPDLDVLDVHALIGSRTDAGQLWAELWAAAASDSASSTAPNGIGGADAEPEGQVIEAGIRTSQSERRALVPDSFIVLIRGEGEEEADARVRLEEYLEWVREEFARQQAEAEMEE</sequence>